<keyword evidence="2 3" id="KW-0496">Mitochondrion</keyword>
<dbReference type="GO" id="GO:0005524">
    <property type="term" value="F:ATP binding"/>
    <property type="evidence" value="ECO:0007669"/>
    <property type="project" value="UniProtKB-KW"/>
</dbReference>
<reference evidence="4" key="2">
    <citation type="submission" date="2014-06" db="EMBL/GenBank/DDBJ databases">
        <authorList>
            <person name="Hu T."/>
            <person name="Eisen M.B."/>
            <person name="Thornton K.R."/>
            <person name="Andolfatto P."/>
        </authorList>
    </citation>
    <scope>NUCLEOTIDE SEQUENCE</scope>
    <source>
        <strain evidence="4">W501</strain>
    </source>
</reference>
<dbReference type="GO" id="GO:0030956">
    <property type="term" value="C:glutamyl-tRNA(Gln) amidotransferase complex"/>
    <property type="evidence" value="ECO:0007669"/>
    <property type="project" value="UniProtKB-UniRule"/>
</dbReference>
<dbReference type="PANTHER" id="PTHR15004">
    <property type="entry name" value="GLUTAMYL-TRNA(GLN) AMIDOTRANSFERASE SUBUNIT C, MITOCHONDRIAL"/>
    <property type="match status" value="1"/>
</dbReference>
<comment type="similarity">
    <text evidence="3">Belongs to the GatC family.</text>
</comment>
<dbReference type="SUPFAM" id="SSF141000">
    <property type="entry name" value="Glu-tRNAGln amidotransferase C subunit"/>
    <property type="match status" value="1"/>
</dbReference>
<dbReference type="PhylomeDB" id="A0A0J9R238"/>
<dbReference type="Proteomes" id="UP000035880">
    <property type="component" value="Chromosome 2L"/>
</dbReference>
<dbReference type="EC" id="6.3.5.-" evidence="3"/>
<comment type="function">
    <text evidence="3">Allows the formation of correctly charged Gln-tRNA(Gln) through the transamidation of misacylated Glu-tRNA(Gln) in the mitochondria. The reaction takes place in the presence of glutamine and ATP through an activated gamma-phospho-Glu-tRNA(Gln).</text>
</comment>
<organism evidence="4">
    <name type="scientific">Drosophila simulans</name>
    <name type="common">Fruit fly</name>
    <dbReference type="NCBI Taxonomy" id="7240"/>
    <lineage>
        <taxon>Eukaryota</taxon>
        <taxon>Metazoa</taxon>
        <taxon>Ecdysozoa</taxon>
        <taxon>Arthropoda</taxon>
        <taxon>Hexapoda</taxon>
        <taxon>Insecta</taxon>
        <taxon>Pterygota</taxon>
        <taxon>Neoptera</taxon>
        <taxon>Endopterygota</taxon>
        <taxon>Diptera</taxon>
        <taxon>Brachycera</taxon>
        <taxon>Muscomorpha</taxon>
        <taxon>Ephydroidea</taxon>
        <taxon>Drosophilidae</taxon>
        <taxon>Drosophila</taxon>
        <taxon>Sophophora</taxon>
    </lineage>
</organism>
<comment type="catalytic activity">
    <reaction evidence="3">
        <text>L-glutamyl-tRNA(Gln) + L-glutamine + ATP + H2O = L-glutaminyl-tRNA(Gln) + L-glutamate + ADP + phosphate + H(+)</text>
        <dbReference type="Rhea" id="RHEA:17521"/>
        <dbReference type="Rhea" id="RHEA-COMP:9681"/>
        <dbReference type="Rhea" id="RHEA-COMP:9684"/>
        <dbReference type="ChEBI" id="CHEBI:15377"/>
        <dbReference type="ChEBI" id="CHEBI:15378"/>
        <dbReference type="ChEBI" id="CHEBI:29985"/>
        <dbReference type="ChEBI" id="CHEBI:30616"/>
        <dbReference type="ChEBI" id="CHEBI:43474"/>
        <dbReference type="ChEBI" id="CHEBI:58359"/>
        <dbReference type="ChEBI" id="CHEBI:78520"/>
        <dbReference type="ChEBI" id="CHEBI:78521"/>
        <dbReference type="ChEBI" id="CHEBI:456216"/>
    </reaction>
</comment>
<proteinExistence type="inferred from homology"/>
<dbReference type="NCBIfam" id="TIGR00135">
    <property type="entry name" value="gatC"/>
    <property type="match status" value="1"/>
</dbReference>
<evidence type="ECO:0000313" key="4">
    <source>
        <dbReference type="EMBL" id="KMY90171.1"/>
    </source>
</evidence>
<evidence type="ECO:0000256" key="1">
    <source>
        <dbReference type="ARBA" id="ARBA00022741"/>
    </source>
</evidence>
<dbReference type="InterPro" id="IPR003837">
    <property type="entry name" value="GatC"/>
</dbReference>
<dbReference type="GO" id="GO:0006450">
    <property type="term" value="P:regulation of translational fidelity"/>
    <property type="evidence" value="ECO:0007669"/>
    <property type="project" value="InterPro"/>
</dbReference>
<keyword evidence="3" id="KW-0648">Protein biosynthesis</keyword>
<keyword evidence="3" id="KW-0436">Ligase</keyword>
<evidence type="ECO:0000256" key="3">
    <source>
        <dbReference type="HAMAP-Rule" id="MF_03149"/>
    </source>
</evidence>
<reference evidence="4" key="3">
    <citation type="submission" date="2015-04" db="EMBL/GenBank/DDBJ databases">
        <authorList>
            <consortium name="FlyBase"/>
        </authorList>
    </citation>
    <scope>NUCLEOTIDE SEQUENCE</scope>
    <source>
        <strain evidence="4">W501</strain>
    </source>
</reference>
<dbReference type="KEGG" id="dsi:Dsimw501_GD22036"/>
<dbReference type="GO" id="GO:0050567">
    <property type="term" value="F:glutaminyl-tRNA synthase (glutamine-hydrolyzing) activity"/>
    <property type="evidence" value="ECO:0007669"/>
    <property type="project" value="UniProtKB-UniRule"/>
</dbReference>
<dbReference type="GO" id="GO:0070681">
    <property type="term" value="P:glutaminyl-tRNAGln biosynthesis via transamidation"/>
    <property type="evidence" value="ECO:0007669"/>
    <property type="project" value="UniProtKB-UniRule"/>
</dbReference>
<keyword evidence="1 3" id="KW-0547">Nucleotide-binding</keyword>
<accession>A0A0J9R238</accession>
<protein>
    <recommendedName>
        <fullName evidence="3">Glutamyl-tRNA(Gln) amidotransferase subunit C, mitochondrial</fullName>
        <shortName evidence="3">Glu-AdT subunit C</shortName>
        <ecNumber evidence="3">6.3.5.-</ecNumber>
    </recommendedName>
</protein>
<dbReference type="OrthoDB" id="5394539at2759"/>
<dbReference type="OMA" id="RCAKRTD"/>
<name>A0A0J9R238_DROSI</name>
<dbReference type="AlphaFoldDB" id="A0A0J9R238"/>
<comment type="subcellular location">
    <subcellularLocation>
        <location evidence="3">Mitochondrion</location>
    </subcellularLocation>
</comment>
<dbReference type="EMBL" id="CM002910">
    <property type="protein sequence ID" value="KMY90171.1"/>
    <property type="molecule type" value="Genomic_DNA"/>
</dbReference>
<evidence type="ECO:0000256" key="2">
    <source>
        <dbReference type="ARBA" id="ARBA00023128"/>
    </source>
</evidence>
<dbReference type="GO" id="GO:0032543">
    <property type="term" value="P:mitochondrial translation"/>
    <property type="evidence" value="ECO:0007669"/>
    <property type="project" value="UniProtKB-UniRule"/>
</dbReference>
<dbReference type="HAMAP" id="MF_00122">
    <property type="entry name" value="GatC"/>
    <property type="match status" value="1"/>
</dbReference>
<comment type="subunit">
    <text evidence="3">Subunit of the heterotrimeric GatCAB amidotransferase (AdT) complex, composed of A, B and C subunits.</text>
</comment>
<dbReference type="PANTHER" id="PTHR15004:SF0">
    <property type="entry name" value="GLUTAMYL-TRNA(GLN) AMIDOTRANSFERASE SUBUNIT C, MITOCHONDRIAL"/>
    <property type="match status" value="1"/>
</dbReference>
<keyword evidence="3" id="KW-0067">ATP-binding</keyword>
<gene>
    <name evidence="4" type="primary">Dsim\GD22036</name>
    <name evidence="4" type="ORF">Dsimw501_GD22036</name>
</gene>
<dbReference type="Pfam" id="PF02686">
    <property type="entry name" value="GatC"/>
    <property type="match status" value="1"/>
</dbReference>
<reference evidence="4" key="1">
    <citation type="journal article" date="2013" name="Genome Res.">
        <title>A second-generation assembly of the Drosophila simulans genome provides new insights into patterns of lineage-specific divergence.</title>
        <authorList>
            <person name="Hu T.T."/>
            <person name="Eisen M.B."/>
            <person name="Thornton K.R."/>
            <person name="Andolfatto P."/>
        </authorList>
    </citation>
    <scope>NUCLEOTIDE SEQUENCE [LARGE SCALE GENOMIC DNA]</scope>
    <source>
        <strain evidence="4">W501</strain>
    </source>
</reference>
<dbReference type="GO" id="GO:0005739">
    <property type="term" value="C:mitochondrion"/>
    <property type="evidence" value="ECO:0007669"/>
    <property type="project" value="UniProtKB-SubCell"/>
</dbReference>
<sequence>MLRLLSKRFYCKIATKSNEKATKLDFKQLTHPTKVPQTPVDAEFPDTSASEIQIDTKTIQLLERLSLVDLDSERALATLKSSIQFADKIAHINTDHVRPLYTVLEHQQLQLRNDQVTEGDCRAEVLRNAKVTDEDYYVSPPGNIPLEQ</sequence>
<dbReference type="InterPro" id="IPR036113">
    <property type="entry name" value="Asp/Glu-ADT_sf_sub_c"/>
</dbReference>
<dbReference type="SMR" id="A0A0J9R238"/>